<feature type="domain" description="NAD-dependent epimerase/dehydratase" evidence="2">
    <location>
        <begin position="10"/>
        <end position="239"/>
    </location>
</feature>
<dbReference type="AlphaFoldDB" id="A0A512DWD3"/>
<dbReference type="Gene3D" id="3.40.50.720">
    <property type="entry name" value="NAD(P)-binding Rossmann-like Domain"/>
    <property type="match status" value="1"/>
</dbReference>
<accession>A0A512DWD3</accession>
<evidence type="ECO:0000313" key="4">
    <source>
        <dbReference type="Proteomes" id="UP000321523"/>
    </source>
</evidence>
<dbReference type="SUPFAM" id="SSF51735">
    <property type="entry name" value="NAD(P)-binding Rossmann-fold domains"/>
    <property type="match status" value="1"/>
</dbReference>
<reference evidence="3 4" key="1">
    <citation type="submission" date="2019-07" db="EMBL/GenBank/DDBJ databases">
        <title>Whole genome shotgun sequence of Skermanella aerolata NBRC 106429.</title>
        <authorList>
            <person name="Hosoyama A."/>
            <person name="Uohara A."/>
            <person name="Ohji S."/>
            <person name="Ichikawa N."/>
        </authorList>
    </citation>
    <scope>NUCLEOTIDE SEQUENCE [LARGE SCALE GENOMIC DNA]</scope>
    <source>
        <strain evidence="3 4">NBRC 106429</strain>
    </source>
</reference>
<dbReference type="CDD" id="cd05228">
    <property type="entry name" value="AR_FR_like_1_SDR_e"/>
    <property type="match status" value="1"/>
</dbReference>
<dbReference type="PANTHER" id="PTHR48079:SF6">
    <property type="entry name" value="NAD(P)-BINDING DOMAIN-CONTAINING PROTEIN-RELATED"/>
    <property type="match status" value="1"/>
</dbReference>
<evidence type="ECO:0000256" key="1">
    <source>
        <dbReference type="SAM" id="MobiDB-lite"/>
    </source>
</evidence>
<protein>
    <submittedName>
        <fullName evidence="3">NAD-dependent dehydratase</fullName>
    </submittedName>
</protein>
<feature type="region of interest" description="Disordered" evidence="1">
    <location>
        <begin position="128"/>
        <end position="150"/>
    </location>
</feature>
<proteinExistence type="predicted"/>
<name>A0A512DWD3_9PROT</name>
<dbReference type="InterPro" id="IPR001509">
    <property type="entry name" value="Epimerase_deHydtase"/>
</dbReference>
<dbReference type="RefSeq" id="WP_044428732.1">
    <property type="nucleotide sequence ID" value="NZ_BJYZ01000023.1"/>
</dbReference>
<dbReference type="InterPro" id="IPR017829">
    <property type="entry name" value="Hopanoid-assoc_sugar_epimerase"/>
</dbReference>
<dbReference type="InterPro" id="IPR036291">
    <property type="entry name" value="NAD(P)-bd_dom_sf"/>
</dbReference>
<dbReference type="GO" id="GO:0004029">
    <property type="term" value="F:aldehyde dehydrogenase (NAD+) activity"/>
    <property type="evidence" value="ECO:0007669"/>
    <property type="project" value="TreeGrafter"/>
</dbReference>
<evidence type="ECO:0000259" key="2">
    <source>
        <dbReference type="Pfam" id="PF01370"/>
    </source>
</evidence>
<dbReference type="GO" id="GO:0005737">
    <property type="term" value="C:cytoplasm"/>
    <property type="evidence" value="ECO:0007669"/>
    <property type="project" value="TreeGrafter"/>
</dbReference>
<dbReference type="Proteomes" id="UP000321523">
    <property type="component" value="Unassembled WGS sequence"/>
</dbReference>
<gene>
    <name evidence="3" type="ORF">SAE02_49210</name>
</gene>
<dbReference type="PANTHER" id="PTHR48079">
    <property type="entry name" value="PROTEIN YEEZ"/>
    <property type="match status" value="1"/>
</dbReference>
<feature type="compositionally biased region" description="Basic and acidic residues" evidence="1">
    <location>
        <begin position="129"/>
        <end position="144"/>
    </location>
</feature>
<organism evidence="3 4">
    <name type="scientific">Skermanella aerolata</name>
    <dbReference type="NCBI Taxonomy" id="393310"/>
    <lineage>
        <taxon>Bacteria</taxon>
        <taxon>Pseudomonadati</taxon>
        <taxon>Pseudomonadota</taxon>
        <taxon>Alphaproteobacteria</taxon>
        <taxon>Rhodospirillales</taxon>
        <taxon>Azospirillaceae</taxon>
        <taxon>Skermanella</taxon>
    </lineage>
</organism>
<dbReference type="EMBL" id="BJYZ01000023">
    <property type="protein sequence ID" value="GEO40773.1"/>
    <property type="molecule type" value="Genomic_DNA"/>
</dbReference>
<keyword evidence="4" id="KW-1185">Reference proteome</keyword>
<dbReference type="Pfam" id="PF01370">
    <property type="entry name" value="Epimerase"/>
    <property type="match status" value="1"/>
</dbReference>
<dbReference type="OrthoDB" id="9801785at2"/>
<evidence type="ECO:0000313" key="3">
    <source>
        <dbReference type="EMBL" id="GEO40773.1"/>
    </source>
</evidence>
<comment type="caution">
    <text evidence="3">The sequence shown here is derived from an EMBL/GenBank/DDBJ whole genome shotgun (WGS) entry which is preliminary data.</text>
</comment>
<sequence length="339" mass="36502">MRVEDIGGTVLVTGASGFVGSAVAKALMARGVHVRLLVRSTSNRRNLSDLGEGVEIVTGSLEDLSSLRAALAGCKALFHVAADYRIWVPDPDAMMRTNVEGTRSLMREALADGVERIVYTSSVATLGLKPDRSPADEDTPDRPGDIVGPYKRSKYEAEQVVRRMTAEDGLPAVIVNPSTPVGPRDVKPTPTGRIIVEAASGRMPAYVDTGLNLVHVDDVAAGHLLAFEHGRIGERYILGGDNLTLAEMLGEIARLAGRTPPRVRLPTAPLFPLAVVAESVARLTGKEPFLTRDGLRMAAKLMFFSSAKAERELNYRHRPAVAGLEDALNWFKGAGYVRK</sequence>
<dbReference type="InterPro" id="IPR051783">
    <property type="entry name" value="NAD(P)-dependent_oxidoreduct"/>
</dbReference>
<dbReference type="NCBIfam" id="TIGR03466">
    <property type="entry name" value="HpnA"/>
    <property type="match status" value="1"/>
</dbReference>